<evidence type="ECO:0000313" key="2">
    <source>
        <dbReference type="Proteomes" id="UP001165101"/>
    </source>
</evidence>
<organism evidence="1 2">
    <name type="scientific">Candida boidinii</name>
    <name type="common">Yeast</name>
    <dbReference type="NCBI Taxonomy" id="5477"/>
    <lineage>
        <taxon>Eukaryota</taxon>
        <taxon>Fungi</taxon>
        <taxon>Dikarya</taxon>
        <taxon>Ascomycota</taxon>
        <taxon>Saccharomycotina</taxon>
        <taxon>Pichiomycetes</taxon>
        <taxon>Pichiales</taxon>
        <taxon>Pichiaceae</taxon>
        <taxon>Ogataea</taxon>
        <taxon>Ogataea/Candida clade</taxon>
    </lineage>
</organism>
<protein>
    <submittedName>
        <fullName evidence="1">Unnamed protein product</fullName>
    </submittedName>
</protein>
<proteinExistence type="predicted"/>
<evidence type="ECO:0000313" key="1">
    <source>
        <dbReference type="EMBL" id="GME93810.1"/>
    </source>
</evidence>
<sequence>MFFVQFKYKHPRIGTSTIYTKMTHSLPPNFDISALQSILVKSKAPEELGSSTEVKIEIPPLQEWRFELNSKDKLKIKLLKGEAEIFGTELSPNVQYTFQGSLKSSISSFKGCTISYDSCVPASEYVSDESCLSPYLNLHLSLEKMRRDAVAANSPDLVPRVLIIGNKDSGKTSLSKILSSYAERMDHIPLLVNLDTSTPQFVVPGSMTATAISDMFNVENINLGETITTGVTFYHQKQPLVKTYGLEDRATNLKLYKYLLEKLGQSIDKRTSNDPSIASSGIIVDTPSFSSADSDLIQFIVEKLSINVLVVIGNERFLVDLKKKFNNSSFTKKGDLHLIKVNKSGGVVDKDEKYEREVLQRCIREYFYGFDSVILSPYTFTTTISELIILKPVEVDSRMANLAFLSGDMTDQDEEDDHIGNGGTKPTDFKKLIERVENPNSAMLSNAVLSIVNSEKIDFSKYYSTNELNDQLYQNVLNSSTIGFGYVSYCNDEENRLKLLVPLPVQQLPSKILILTQFRYHE</sequence>
<gene>
    <name evidence="1" type="ORF">Cboi01_000328000</name>
</gene>
<name>A0ACB5TSL9_CANBO</name>
<comment type="caution">
    <text evidence="1">The sequence shown here is derived from an EMBL/GenBank/DDBJ whole genome shotgun (WGS) entry which is preliminary data.</text>
</comment>
<reference evidence="1" key="1">
    <citation type="submission" date="2023-04" db="EMBL/GenBank/DDBJ databases">
        <title>Candida boidinii NBRC 1967.</title>
        <authorList>
            <person name="Ichikawa N."/>
            <person name="Sato H."/>
            <person name="Tonouchi N."/>
        </authorList>
    </citation>
    <scope>NUCLEOTIDE SEQUENCE</scope>
    <source>
        <strain evidence="1">NBRC 1967</strain>
    </source>
</reference>
<dbReference type="Proteomes" id="UP001165101">
    <property type="component" value="Unassembled WGS sequence"/>
</dbReference>
<keyword evidence="2" id="KW-1185">Reference proteome</keyword>
<accession>A0ACB5TSL9</accession>
<dbReference type="EMBL" id="BSXV01001746">
    <property type="protein sequence ID" value="GME93810.1"/>
    <property type="molecule type" value="Genomic_DNA"/>
</dbReference>